<feature type="domain" description="Translocation and assembly module TamB C-terminal" evidence="7">
    <location>
        <begin position="900"/>
        <end position="1240"/>
    </location>
</feature>
<evidence type="ECO:0000256" key="6">
    <source>
        <dbReference type="SAM" id="Phobius"/>
    </source>
</evidence>
<keyword evidence="2 6" id="KW-0812">Transmembrane</keyword>
<comment type="caution">
    <text evidence="8">The sequence shown here is derived from an EMBL/GenBank/DDBJ whole genome shotgun (WGS) entry which is preliminary data.</text>
</comment>
<name>A0A4V6P2M4_9BURK</name>
<keyword evidence="9" id="KW-1185">Reference proteome</keyword>
<evidence type="ECO:0000256" key="5">
    <source>
        <dbReference type="SAM" id="MobiDB-lite"/>
    </source>
</evidence>
<evidence type="ECO:0000313" key="9">
    <source>
        <dbReference type="Proteomes" id="UP000294692"/>
    </source>
</evidence>
<dbReference type="GO" id="GO:0005886">
    <property type="term" value="C:plasma membrane"/>
    <property type="evidence" value="ECO:0007669"/>
    <property type="project" value="InterPro"/>
</dbReference>
<evidence type="ECO:0000256" key="4">
    <source>
        <dbReference type="ARBA" id="ARBA00023136"/>
    </source>
</evidence>
<comment type="subcellular location">
    <subcellularLocation>
        <location evidence="1">Membrane</location>
        <topology evidence="1">Single-pass membrane protein</topology>
    </subcellularLocation>
</comment>
<dbReference type="EMBL" id="SMBX01000008">
    <property type="protein sequence ID" value="TCU95269.1"/>
    <property type="molecule type" value="Genomic_DNA"/>
</dbReference>
<evidence type="ECO:0000256" key="1">
    <source>
        <dbReference type="ARBA" id="ARBA00004167"/>
    </source>
</evidence>
<gene>
    <name evidence="8" type="ORF">EV686_108112</name>
</gene>
<dbReference type="InterPro" id="IPR007452">
    <property type="entry name" value="TamB_C"/>
</dbReference>
<dbReference type="PANTHER" id="PTHR36985:SF1">
    <property type="entry name" value="TRANSLOCATION AND ASSEMBLY MODULE SUBUNIT TAMB"/>
    <property type="match status" value="1"/>
</dbReference>
<evidence type="ECO:0000256" key="2">
    <source>
        <dbReference type="ARBA" id="ARBA00022692"/>
    </source>
</evidence>
<evidence type="ECO:0000313" key="8">
    <source>
        <dbReference type="EMBL" id="TCU95269.1"/>
    </source>
</evidence>
<accession>A0A4V6P2M4</accession>
<feature type="compositionally biased region" description="Basic and acidic residues" evidence="5">
    <location>
        <begin position="245"/>
        <end position="254"/>
    </location>
</feature>
<dbReference type="OrthoDB" id="5288149at2"/>
<keyword evidence="3 6" id="KW-1133">Transmembrane helix</keyword>
<proteinExistence type="predicted"/>
<sequence>MKTFARWLSRILIWAGPLLVLSIVIVGGFLAWALGTQQGTRWTLGTAAHYMDGQAEGVRGSILGGVHVEDFAIRLPELSVEIEDFHLQADWRQLLERRLHVKDLSAGRIAVGLKSSDEPASEEPAEIPAIPVQILLDRLALGRLEVTIDGEALPVGVSRLETSLAVTGETGQLVLRSLDVAHDLADVSLSGDLRLAELRKPWPARAYLDAAIQGKGPDSPLCLPAFVPGSAPANAASGNNGSEKANGEEGKDGDASSDAAGMPPCAANLQLKADGSLDSMAVTLTGSGQGLKLLANASLLPQAAFPLRKADVDLELGDGSGVQGELTWNEAQSPGAADRVTGTLSTRKLNVGHMAAGAIPDALLTLDGAFDIGVHDMQRLENAEVSLAFAEDSRWNGQALSGKLKLALEQVVGAGNAAAAAQADAGRDAAPVDAGAAGKPAAETAVSGGVASGEAAADKAASDASAPIVPAMLSEWRLPVVSADLRIGRSRFVLDGALGDAKDRIKLDAAAPSLDALWPGLPGGFKASGELGGSVAQHAADLQVEYTMPDGKPDVPGSAPVQAVLALDGGWGRGPGGEAEGWRGRITRLRADHAGFRVASEGETPVSYVPGAQDVEWRIGEARLQVWQREDHLLTLRSRQAQGGHGHWETSGEVAQLRITDARIERLRETLAVMQPEKAKADRGGVTVRSAARKQENDITLDIDWNLKFSDALEGVASVRRTAGDLVIPADTPVPMGLRTLGMNIKANRVSAGVSRLLAEGQVQTADKGSLEVDGSFLLRSAGGWRIDPADGNVVQARAVVADLGWISIFTGDAVELGGKISADVKAQSRKDGSWGTGGNVSGEGLRIVSLDQGVRLLDGTLRAHFDNDRVVLDSLRFPAQLRVEPKEWRTREWVYNNPDAKDGSLTLSGEWNLAQSRGVVDVALRRYPILQRSDRYAMISGDIKVDAQLPALAVTGSVTADAGWIDLDIVGGVPSVDGDVVVVRGGEAPKEVSAPMDVSLDLTVDLGPRFYLTGYGVNSGLIGQMRLVMKAGKLTAHGALNTRGGAIETYGQRLQLRRGTITFQGDITSPVLDIEALRTGAAVQAGVRVAGTARRPRIDLVSYPEVAEVEKLSWLLLGRGPDESGGDAALLFSVGTSFLSGGEPFYRRFGIDEVSMRSGELGAVGSILPAESVVRSLDSGTSEIERKFMVVSKTLSSGFTVSLEQALSDTGTVGRVSYRLARGLTAQASAGTVSGLALVYRYFSRD</sequence>
<protein>
    <submittedName>
        <fullName evidence="8">Autotransporter secretion inner membrane protein TamB</fullName>
    </submittedName>
</protein>
<keyword evidence="4 6" id="KW-0472">Membrane</keyword>
<dbReference type="GO" id="GO:0097347">
    <property type="term" value="C:TAM protein secretion complex"/>
    <property type="evidence" value="ECO:0007669"/>
    <property type="project" value="TreeGrafter"/>
</dbReference>
<dbReference type="Proteomes" id="UP000294692">
    <property type="component" value="Unassembled WGS sequence"/>
</dbReference>
<dbReference type="PANTHER" id="PTHR36985">
    <property type="entry name" value="TRANSLOCATION AND ASSEMBLY MODULE SUBUNIT TAMB"/>
    <property type="match status" value="1"/>
</dbReference>
<feature type="transmembrane region" description="Helical" evidence="6">
    <location>
        <begin position="12"/>
        <end position="34"/>
    </location>
</feature>
<reference evidence="8 9" key="1">
    <citation type="submission" date="2019-03" db="EMBL/GenBank/DDBJ databases">
        <title>Genomic Encyclopedia of Type Strains, Phase IV (KMG-IV): sequencing the most valuable type-strain genomes for metagenomic binning, comparative biology and taxonomic classification.</title>
        <authorList>
            <person name="Goeker M."/>
        </authorList>
    </citation>
    <scope>NUCLEOTIDE SEQUENCE [LARGE SCALE GENOMIC DNA]</scope>
    <source>
        <strain evidence="8 9">DSM 100048</strain>
    </source>
</reference>
<evidence type="ECO:0000259" key="7">
    <source>
        <dbReference type="Pfam" id="PF04357"/>
    </source>
</evidence>
<feature type="region of interest" description="Disordered" evidence="5">
    <location>
        <begin position="233"/>
        <end position="263"/>
    </location>
</feature>
<dbReference type="GO" id="GO:0009306">
    <property type="term" value="P:protein secretion"/>
    <property type="evidence" value="ECO:0007669"/>
    <property type="project" value="InterPro"/>
</dbReference>
<feature type="compositionally biased region" description="Low complexity" evidence="5">
    <location>
        <begin position="233"/>
        <end position="244"/>
    </location>
</feature>
<organism evidence="8 9">
    <name type="scientific">Paracandidimonas soli</name>
    <dbReference type="NCBI Taxonomy" id="1917182"/>
    <lineage>
        <taxon>Bacteria</taxon>
        <taxon>Pseudomonadati</taxon>
        <taxon>Pseudomonadota</taxon>
        <taxon>Betaproteobacteria</taxon>
        <taxon>Burkholderiales</taxon>
        <taxon>Alcaligenaceae</taxon>
        <taxon>Paracandidimonas</taxon>
    </lineage>
</organism>
<dbReference type="RefSeq" id="WP_132477709.1">
    <property type="nucleotide sequence ID" value="NZ_JBHRVM010000001.1"/>
</dbReference>
<evidence type="ECO:0000256" key="3">
    <source>
        <dbReference type="ARBA" id="ARBA00022989"/>
    </source>
</evidence>
<dbReference type="AlphaFoldDB" id="A0A4V6P2M4"/>
<dbReference type="Pfam" id="PF04357">
    <property type="entry name" value="TamB"/>
    <property type="match status" value="1"/>
</dbReference>